<evidence type="ECO:0000256" key="1">
    <source>
        <dbReference type="SAM" id="MobiDB-lite"/>
    </source>
</evidence>
<keyword evidence="2" id="KW-0472">Membrane</keyword>
<evidence type="ECO:0000313" key="3">
    <source>
        <dbReference type="EMBL" id="MFC7328092.1"/>
    </source>
</evidence>
<accession>A0ABW2KDK2</accession>
<dbReference type="RefSeq" id="WP_379870733.1">
    <property type="nucleotide sequence ID" value="NZ_JBHTBH010000004.1"/>
</dbReference>
<evidence type="ECO:0000313" key="4">
    <source>
        <dbReference type="Proteomes" id="UP001596540"/>
    </source>
</evidence>
<proteinExistence type="predicted"/>
<dbReference type="CDD" id="cd02116">
    <property type="entry name" value="ACT"/>
    <property type="match status" value="1"/>
</dbReference>
<gene>
    <name evidence="3" type="ORF">ACFQRF_10105</name>
</gene>
<feature type="transmembrane region" description="Helical" evidence="2">
    <location>
        <begin position="35"/>
        <end position="54"/>
    </location>
</feature>
<organism evidence="3 4">
    <name type="scientific">Marinactinospora rubrisoli</name>
    <dbReference type="NCBI Taxonomy" id="2715399"/>
    <lineage>
        <taxon>Bacteria</taxon>
        <taxon>Bacillati</taxon>
        <taxon>Actinomycetota</taxon>
        <taxon>Actinomycetes</taxon>
        <taxon>Streptosporangiales</taxon>
        <taxon>Nocardiopsidaceae</taxon>
        <taxon>Marinactinospora</taxon>
    </lineage>
</organism>
<reference evidence="4" key="1">
    <citation type="journal article" date="2019" name="Int. J. Syst. Evol. Microbiol.">
        <title>The Global Catalogue of Microorganisms (GCM) 10K type strain sequencing project: providing services to taxonomists for standard genome sequencing and annotation.</title>
        <authorList>
            <consortium name="The Broad Institute Genomics Platform"/>
            <consortium name="The Broad Institute Genome Sequencing Center for Infectious Disease"/>
            <person name="Wu L."/>
            <person name="Ma J."/>
        </authorList>
    </citation>
    <scope>NUCLEOTIDE SEQUENCE [LARGE SCALE GENOMIC DNA]</scope>
    <source>
        <strain evidence="4">CGMCC 4.7382</strain>
    </source>
</reference>
<comment type="caution">
    <text evidence="3">The sequence shown here is derived from an EMBL/GenBank/DDBJ whole genome shotgun (WGS) entry which is preliminary data.</text>
</comment>
<feature type="transmembrane region" description="Helical" evidence="2">
    <location>
        <begin position="60"/>
        <end position="78"/>
    </location>
</feature>
<evidence type="ECO:0008006" key="5">
    <source>
        <dbReference type="Google" id="ProtNLM"/>
    </source>
</evidence>
<protein>
    <recommendedName>
        <fullName evidence="5">ACT domain-containing protein</fullName>
    </recommendedName>
</protein>
<sequence length="313" mass="32562">MDLRGRDGTDRPGHRRRADQGAHPGPRHDFVGRELLEIGALLLTAGAAHLLVLTLGHHGYGPPLLAAVGAVVMAVGFLHRWRAHRRAVPVGVAAAPGRSARLALAAEDSSAGIPAPPGPRRPDGGAETLWRIRVGVADVPGGLAALTTHLALLGANIRLMQVLPGYVDAVDEFLVSVPRHVTRDRLAEAVARAGGRDPVVEPADAHELADTTSRTLALVAELVTDPRTLTAALLRLSGAHTVARLSRPPEGMATDEVAGSAMCLAAPGGGVLVLHRDGVPFGPVEFARCRALVDVAALLRRTGTAEAADAREP</sequence>
<feature type="compositionally biased region" description="Basic and acidic residues" evidence="1">
    <location>
        <begin position="1"/>
        <end position="12"/>
    </location>
</feature>
<dbReference type="Proteomes" id="UP001596540">
    <property type="component" value="Unassembled WGS sequence"/>
</dbReference>
<dbReference type="EMBL" id="JBHTBH010000004">
    <property type="protein sequence ID" value="MFC7328092.1"/>
    <property type="molecule type" value="Genomic_DNA"/>
</dbReference>
<evidence type="ECO:0000256" key="2">
    <source>
        <dbReference type="SAM" id="Phobius"/>
    </source>
</evidence>
<feature type="region of interest" description="Disordered" evidence="1">
    <location>
        <begin position="1"/>
        <end position="28"/>
    </location>
</feature>
<keyword evidence="2" id="KW-0812">Transmembrane</keyword>
<name>A0ABW2KDK2_9ACTN</name>
<keyword evidence="4" id="KW-1185">Reference proteome</keyword>
<keyword evidence="2" id="KW-1133">Transmembrane helix</keyword>